<keyword evidence="1" id="KW-0812">Transmembrane</keyword>
<dbReference type="AlphaFoldDB" id="A0A0B6XXG5"/>
<sequence>MITTIKVNSYIRTTRILILSSSMLVYLILVGEFVCLNHPSGYVCGSLWAMSTVAFGLCPWE</sequence>
<reference evidence="2" key="1">
    <citation type="submission" date="2014-12" db="EMBL/GenBank/DDBJ databases">
        <title>Insight into the proteome of Arion vulgaris.</title>
        <authorList>
            <person name="Aradska J."/>
            <person name="Bulat T."/>
            <person name="Smidak R."/>
            <person name="Sarate P."/>
            <person name="Gangsoo J."/>
            <person name="Sialana F."/>
            <person name="Bilban M."/>
            <person name="Lubec G."/>
        </authorList>
    </citation>
    <scope>NUCLEOTIDE SEQUENCE</scope>
    <source>
        <tissue evidence="2">Skin</tissue>
    </source>
</reference>
<gene>
    <name evidence="2" type="primary">ORF4594</name>
</gene>
<evidence type="ECO:0000313" key="2">
    <source>
        <dbReference type="EMBL" id="CEK48604.1"/>
    </source>
</evidence>
<keyword evidence="1" id="KW-0472">Membrane</keyword>
<keyword evidence="1" id="KW-1133">Transmembrane helix</keyword>
<protein>
    <submittedName>
        <fullName evidence="2">Uncharacterized protein</fullName>
    </submittedName>
</protein>
<name>A0A0B6XXG5_9EUPU</name>
<feature type="transmembrane region" description="Helical" evidence="1">
    <location>
        <begin position="16"/>
        <end position="34"/>
    </location>
</feature>
<dbReference type="EMBL" id="HACG01001739">
    <property type="protein sequence ID" value="CEK48604.1"/>
    <property type="molecule type" value="Transcribed_RNA"/>
</dbReference>
<feature type="non-terminal residue" evidence="2">
    <location>
        <position position="61"/>
    </location>
</feature>
<proteinExistence type="predicted"/>
<organism evidence="2">
    <name type="scientific">Arion vulgaris</name>
    <dbReference type="NCBI Taxonomy" id="1028688"/>
    <lineage>
        <taxon>Eukaryota</taxon>
        <taxon>Metazoa</taxon>
        <taxon>Spiralia</taxon>
        <taxon>Lophotrochozoa</taxon>
        <taxon>Mollusca</taxon>
        <taxon>Gastropoda</taxon>
        <taxon>Heterobranchia</taxon>
        <taxon>Euthyneura</taxon>
        <taxon>Panpulmonata</taxon>
        <taxon>Eupulmonata</taxon>
        <taxon>Stylommatophora</taxon>
        <taxon>Helicina</taxon>
        <taxon>Arionoidea</taxon>
        <taxon>Arionidae</taxon>
        <taxon>Arion</taxon>
    </lineage>
</organism>
<accession>A0A0B6XXG5</accession>
<evidence type="ECO:0000256" key="1">
    <source>
        <dbReference type="SAM" id="Phobius"/>
    </source>
</evidence>